<feature type="non-terminal residue" evidence="1">
    <location>
        <position position="107"/>
    </location>
</feature>
<evidence type="ECO:0000313" key="1">
    <source>
        <dbReference type="EMBL" id="GMR57854.1"/>
    </source>
</evidence>
<proteinExistence type="predicted"/>
<name>A0AAN5IAV4_9BILA</name>
<feature type="non-terminal residue" evidence="1">
    <location>
        <position position="1"/>
    </location>
</feature>
<dbReference type="AlphaFoldDB" id="A0AAN5IAV4"/>
<protein>
    <submittedName>
        <fullName evidence="1">Uncharacterized protein</fullName>
    </submittedName>
</protein>
<dbReference type="EMBL" id="BTRK01000006">
    <property type="protein sequence ID" value="GMR57854.1"/>
    <property type="molecule type" value="Genomic_DNA"/>
</dbReference>
<sequence length="107" mass="11765">HTPILAMVDGDRVHVTKSSMLLKDYRSSFESEVYHKANSVGFTAIASRSFLLFEPKHRGTVYISIFAIEKGNLKLIAEAYPVNADRSVIVNREGSFATRSTASSGSI</sequence>
<keyword evidence="2" id="KW-1185">Reference proteome</keyword>
<organism evidence="1 2">
    <name type="scientific">Pristionchus mayeri</name>
    <dbReference type="NCBI Taxonomy" id="1317129"/>
    <lineage>
        <taxon>Eukaryota</taxon>
        <taxon>Metazoa</taxon>
        <taxon>Ecdysozoa</taxon>
        <taxon>Nematoda</taxon>
        <taxon>Chromadorea</taxon>
        <taxon>Rhabditida</taxon>
        <taxon>Rhabditina</taxon>
        <taxon>Diplogasteromorpha</taxon>
        <taxon>Diplogasteroidea</taxon>
        <taxon>Neodiplogasteridae</taxon>
        <taxon>Pristionchus</taxon>
    </lineage>
</organism>
<dbReference type="Proteomes" id="UP001328107">
    <property type="component" value="Unassembled WGS sequence"/>
</dbReference>
<reference evidence="2" key="1">
    <citation type="submission" date="2022-10" db="EMBL/GenBank/DDBJ databases">
        <title>Genome assembly of Pristionchus species.</title>
        <authorList>
            <person name="Yoshida K."/>
            <person name="Sommer R.J."/>
        </authorList>
    </citation>
    <scope>NUCLEOTIDE SEQUENCE [LARGE SCALE GENOMIC DNA]</scope>
    <source>
        <strain evidence="2">RS5460</strain>
    </source>
</reference>
<gene>
    <name evidence="1" type="ORF">PMAYCL1PPCAC_28049</name>
</gene>
<evidence type="ECO:0000313" key="2">
    <source>
        <dbReference type="Proteomes" id="UP001328107"/>
    </source>
</evidence>
<comment type="caution">
    <text evidence="1">The sequence shown here is derived from an EMBL/GenBank/DDBJ whole genome shotgun (WGS) entry which is preliminary data.</text>
</comment>
<accession>A0AAN5IAV4</accession>